<evidence type="ECO:0000256" key="9">
    <source>
        <dbReference type="SAM" id="MobiDB-lite"/>
    </source>
</evidence>
<keyword evidence="8" id="KW-0624">Polysaccharide degradation</keyword>
<dbReference type="RefSeq" id="XP_042918361.1">
    <property type="nucleotide sequence ID" value="XM_043068266.1"/>
</dbReference>
<dbReference type="InParanoid" id="A0A2K3D3L3"/>
<dbReference type="InterPro" id="IPR005200">
    <property type="entry name" value="Endo-beta-glucanase"/>
</dbReference>
<feature type="domain" description="Glycosyl hydrolase family 81 C-terminal" evidence="11">
    <location>
        <begin position="1384"/>
        <end position="1702"/>
    </location>
</feature>
<feature type="domain" description="Glycosyl hydrolase family 81 C-terminal" evidence="11">
    <location>
        <begin position="350"/>
        <end position="712"/>
    </location>
</feature>
<feature type="compositionally biased region" description="Pro residues" evidence="9">
    <location>
        <begin position="2599"/>
        <end position="2668"/>
    </location>
</feature>
<evidence type="ECO:0000313" key="13">
    <source>
        <dbReference type="Proteomes" id="UP000006906"/>
    </source>
</evidence>
<keyword evidence="7" id="KW-0961">Cell wall biogenesis/degradation</keyword>
<feature type="domain" description="Glycosyl hydrolase family 81 N-terminal" evidence="10">
    <location>
        <begin position="1943"/>
        <end position="2193"/>
    </location>
</feature>
<feature type="domain" description="Glycosyl hydrolase family 81 C-terminal" evidence="11">
    <location>
        <begin position="2235"/>
        <end position="2553"/>
    </location>
</feature>
<feature type="domain" description="Glycosyl hydrolase family 81 N-terminal" evidence="10">
    <location>
        <begin position="2721"/>
        <end position="3035"/>
    </location>
</feature>
<feature type="region of interest" description="Disordered" evidence="9">
    <location>
        <begin position="2598"/>
        <end position="2684"/>
    </location>
</feature>
<keyword evidence="6" id="KW-0326">Glycosidase</keyword>
<dbReference type="Gene3D" id="2.70.98.30">
    <property type="entry name" value="Golgi alpha-mannosidase II, domain 4"/>
    <property type="match status" value="4"/>
</dbReference>
<feature type="region of interest" description="Disordered" evidence="9">
    <location>
        <begin position="753"/>
        <end position="971"/>
    </location>
</feature>
<evidence type="ECO:0000256" key="8">
    <source>
        <dbReference type="ARBA" id="ARBA00023326"/>
    </source>
</evidence>
<keyword evidence="5" id="KW-0119">Carbohydrate metabolism</keyword>
<evidence type="ECO:0000256" key="1">
    <source>
        <dbReference type="ARBA" id="ARBA00000382"/>
    </source>
</evidence>
<dbReference type="Pfam" id="PF03639">
    <property type="entry name" value="Glyco_hydro_81"/>
    <property type="match status" value="4"/>
</dbReference>
<evidence type="ECO:0000259" key="11">
    <source>
        <dbReference type="Pfam" id="PF17652"/>
    </source>
</evidence>
<dbReference type="Pfam" id="PF17652">
    <property type="entry name" value="Glyco_hydro81C"/>
    <property type="match status" value="4"/>
</dbReference>
<comment type="catalytic activity">
    <reaction evidence="1">
        <text>Hydrolysis of (1-&gt;3)-beta-D-glucosidic linkages in (1-&gt;3)-beta-D-glucans.</text>
        <dbReference type="EC" id="3.2.1.39"/>
    </reaction>
</comment>
<dbReference type="EMBL" id="CM008973">
    <property type="protein sequence ID" value="PNW75120.1"/>
    <property type="molecule type" value="Genomic_DNA"/>
</dbReference>
<dbReference type="GeneID" id="5728534"/>
<dbReference type="GO" id="GO:0042973">
    <property type="term" value="F:glucan endo-1,3-beta-D-glucosidase activity"/>
    <property type="evidence" value="ECO:0007669"/>
    <property type="project" value="UniProtKB-EC"/>
</dbReference>
<feature type="compositionally biased region" description="Basic residues" evidence="9">
    <location>
        <begin position="3752"/>
        <end position="3761"/>
    </location>
</feature>
<feature type="region of interest" description="Disordered" evidence="9">
    <location>
        <begin position="1747"/>
        <end position="1821"/>
    </location>
</feature>
<protein>
    <recommendedName>
        <fullName evidence="3">glucan endo-1,3-beta-D-glucosidase</fullName>
        <ecNumber evidence="3">3.2.1.39</ecNumber>
    </recommendedName>
</protein>
<feature type="compositionally biased region" description="Pro residues" evidence="9">
    <location>
        <begin position="753"/>
        <end position="966"/>
    </location>
</feature>
<dbReference type="PROSITE" id="PS52008">
    <property type="entry name" value="GH81"/>
    <property type="match status" value="4"/>
</dbReference>
<feature type="domain" description="Glycosyl hydrolase family 81 N-terminal" evidence="10">
    <location>
        <begin position="1092"/>
        <end position="1342"/>
    </location>
</feature>
<dbReference type="STRING" id="3055.A0A2K3D3L3"/>
<dbReference type="KEGG" id="cre:CHLRE_12g513400v5"/>
<evidence type="ECO:0000256" key="5">
    <source>
        <dbReference type="ARBA" id="ARBA00023277"/>
    </source>
</evidence>
<sequence>MVFTNADVESPNATLLTTAALRSRPPTNAWWTSWLQYTGADTTPINMNPYMVKVLPTGLWVASPRDYTQLDGTCLGGACIRFDFDYKLQITTTTGVSVVEVESYDDLSVTFVWRAVAGGGVVMRSTLLQGLPYVTVEFVAVKPRVVVITGAILAANPSTWAAATKFKVPLNNQLTWVIYTSSSVAATSTSTNFEATTTFTGRWRLATVTHAMAQPYGWRKADLAANAAAFETLLDSCAAAVPTGARVTLGIQPAAQSPTGADRAIQQIDYTVVSLDGTASTNLLMFTMPHHREALVSPSPNPAAYLIVKSPRGNLKTVVGTKWVLAFELPSITWAAPGGAGSNSAYLQTIANQITATDVNAAGGTDVLPNAAPQLADMARLYQIATELSPTYTALSASAVTLRSNLLTMLNQWLTSSDLSNTRVLSYDSKWGGIIAYGVAKWATGSGGNRDGWGKNNAYTNHLEDYGPLLYAAAVLAKANVTWGNDVTPSVMALVRDLANPRADLSDPYFPFARHMDWYEGHSWSTGLLSRTSDGGMVNWGKYQERSGSAVAAYYSIGLFGAAIGNADLQKWGQVLAGIEAAGARNYFQILATGTEAYPAGTFYVCNDAGTETSYPGYPTNGKHVPGKVYQSYVWYWTEAGGVSQDAAGYTALQLIPFLPGASELTQRKPWIQEAYDSIAGSSTATPWTAFRALLGSATSAAQQGTSWTEVQVNVSADPTMVDITGGSFSVKHSKASLLYWVASRSFGAVPVPVPSPSPPSPAPSPAPPSPASLSPPPSPAPPSPKPPSPPPSPAPPSPAPPSPPPSPAPPSPAPPGPPPSPAPPSPKPPSPPPSPAPPSPAPPSPPPFPAPPSPAPPSPPPSPEAPLNAPPSPPPSPAPPSPAPPSPAPPSPPPSPEPPSPAPPSPPPSPAPPSPAPPSPPPSPAPPSPAPPSPPPSPVPPSPAPPSPPPSPAPPSPAPSPPASPSPVSVSPVGWTPLDVSIVPTSAPPAAFSRYTNTWYKGNYPAWGDWTNPSFDNVTYAPQVDLFATGASAFPYPTNSWWSSWSHNRTIGSTRGVGDEPVQMHPWRARVMPSYLELVPPGVQWDVKPGYIVPAYDRNISITAAEGFVSRRIVDFNEMGVTFEWLTATGVSGGPGSMRVTMLQGTPFLTARFVGVTPVVTQHVASPLVVGTGSGQVGKSFKVTSNGRISFKYYFSQTVTADINDTRVALTAPFTGVMRIAVLNSTIAPLGILSSVDSVMQEAAYDANADIYPTSATMTPGYQTPAQSGTGSERGIVRIKFTTASMSGTPTGQLMMMTMPHHRTHLLYPAVPGAGAARVRMDDMRGELVSVLGDEWFLGYDLAAVSAVGWGARNTIADSTRRQSIISTLLAEATSWPGLTPRDDSYYGASDMAAIGRMAIIADEMAALESASASSLAAAATSLRTKLKAALDARLNAAGTGNNASLVYDTTWGGLIVYKDARYSLEHNFGNRVYNDHHYHYGYYLMGAALLGKADPTWLTANLPALTTLVRDFANPNKADSYFPLARMMDWWEGHSWAGGMQVFGDGKNQESTSESVNGYYAVALLGRALAQAGVAGAADLTRWGQLLMAVEVSGAQHYYQMTEAATAFPVVYPKPFRDNKAVGILWNSKVDYSTWFGSTPIYIHAIQYIPFTPASEVLLRREWMVESYPVASFNLSNLAVTPCWKQFGDAALAMLNSTGTATAWSRTLALPYTAADGSPNFFGGWASHPKTALLYWIASREGAPMPSPPPLPPAAPPPPSPSPAPPSPPQPSPAPPSPPPAPAPPSPAPSPVPPSPAPPSPPSVPAPPSPAPSPPSPPFNSPVSWTPLDVSIVPTSAPPAAFSRYTNTWYKGNYPAWGDWTNPSFDNVTYAPQVDLFATGASAFPYPTNSWWSSWSHNRTIGSTRGVGDEPVQMHPWRARVMPSYLELVPPGVQWDVKPGYIVPAYDRNISITAAEGFVSRRIVDFNEMGVTFEWLTATGVSGGPGSMRVTMLQGTPFLTARFVGVTPVVTQHVASPLVVGTGSGQVGKSFKVTSNGRISFKYYFSQTVTADINDTRVALTAPFTGVMRIAVLNSTIAPLGILSSVDSVMQEAAYDANADIYPTGATMTPGYQTPAQSGTGSERGIVRIKFTTASMSGTPTGQLMMMTMPHHRTHLLYPAVPGAGATRVRMDDMRGELVSVLGDEWFLGYDLAAVSAVGWGARNTIADSTRRQSIISTLLAEATSWPGLTPRDDSYYGASDMAAIGRMAIIADEMAALESASASSLAAAATSLRTKLKAALDARLNAAGTGNNASLVYDTTWGGLIVYKDARYSLEHNFGNRVYNDHHYHYGYYLMGAALLGKADPTWLTANLPALTTLVRDFANPSKADAYFPLARMMDWWEGHSWAGGMQVFGDGKNQESTSESVNGYYAVALLGRALAQAGVAGAADLTRWGQLLMAVEVSGAQHYYQMTEAATAFPVVYPKPFRDNKAVGILWNSKVDYATWFGSTPIYIHAIQYIPFTPASEVLLRREWMVESYPVASFNLSNLAVTPCWKQFGDAALAMLNSTGTATAWSRTLALPYTAADGSPNFFGGWASHPKTALLYWIASREGAPMTSPPPLPPTAPPPPSPSPAPPSPSPAPPSPAPSPVPPSPAPPSPPSVPAPPSPAPSPLAPPLPPSPPTPPDTQDSPVPYTPLVVGSVAPDAPPGSIATVSNNTQYIQGGVVRSHQPTLPASFFPYPTNTWWSPLSHLNLDNVDFKTMLHPWHVKVQDSQLEMVAPGAYWSVVGDTISSAYSREVGLGAVEALGRRSIVSGNEMGATVEWLTDAGVSGGDGSMRVTLLQGCPFITARYVGLTPIIRHKVTEAPLIVGTGLGKIGTSFKVENNAGITYKYYFSQRVTVDITSGSVVVTSPLPFTGVLRVAVLKSSMADAIALQPLLNVDVATLAAVEQVYDANSDIYPVGASVKYGYQTPAQSGTGSERGVLRIKFTTASMSGTPTGQLMMLSLPHQRPRLLYPPAPTGQLVRVNDFRGELVHRLGDDWVLAYDLPPVSFTSLNGVTNTARRDAIATTLINDISGWSGMEPRNNGYLGTSDLAAIGRMLSIAEEIAPQLPSGTTKDWLLSQVVWARTRLTDSLDARLRTSTINSSFVYDSTWGGLILLGDAKDGQLSNYEHRTYNSHHSSGGYLLAAAAALAKSNSTWLAARQANVMALLRDFANPNKADPYFPFARHMDWWEGHSWGTGTQVFVDGKNQDSSSEAVNAYYAVAQLGAAAGDADLRRWGQLLTAIEIAGAQHYFQSPSNGAPASPYASPFKDNKVVGRLWNGQVDRGTTRWGDAVLTNQASHYAPFTAVSPLLLRTDWIGESYAVAAADTTTATAAGTVGWSFIANMARALTTDVSGAWNAISGVSPTDARFFGNWPSAPKSVQLYTIASCDTPPTPSPSPPSPAPPSPAPPSPPPSPAPPSPAPPSPPPSPEPPSPAPPSPPPSPAPPSPAPPSPPPSPAPPSPAPPSPPPSPAPPSPAPPSPPPSPEPPSPAPPSPPPSPAPPSPAPPSPPPSPAPPSPAPPSPPPSPVPPSPAPPGPPPSPAPPSPAPPSPPPSPAPPSPAPPSPPPSPAPPSPAPPSPPPSPAPPSPAPPSPPPSPAPPSPAPPSPPPSPAPPSPAPPSPVPPSPPPSPSPPSPKPPSPSPPSPKPPSPSPPSPKPPSPSPPSPKPPRPSPPSPRPPSPSPPSPKPPSPRPPSPKPPSPSPPKKTPGGTGRRRQLQRESRNFKRHSRRLAM</sequence>
<keyword evidence="4" id="KW-0378">Hydrolase</keyword>
<keyword evidence="13" id="KW-1185">Reference proteome</keyword>
<dbReference type="PRINTS" id="PR01217">
    <property type="entry name" value="PRICHEXTENSN"/>
</dbReference>
<dbReference type="OrthoDB" id="537425at2759"/>
<dbReference type="GO" id="GO:0071555">
    <property type="term" value="P:cell wall organization"/>
    <property type="evidence" value="ECO:0007669"/>
    <property type="project" value="UniProtKB-KW"/>
</dbReference>
<dbReference type="Proteomes" id="UP000006906">
    <property type="component" value="Chromosome 12"/>
</dbReference>
<feature type="region of interest" description="Disordered" evidence="9">
    <location>
        <begin position="3415"/>
        <end position="3761"/>
    </location>
</feature>
<dbReference type="InterPro" id="IPR040451">
    <property type="entry name" value="GH81_N"/>
</dbReference>
<feature type="domain" description="Glycosyl hydrolase family 81 C-terminal" evidence="11">
    <location>
        <begin position="3114"/>
        <end position="3389"/>
    </location>
</feature>
<evidence type="ECO:0000256" key="4">
    <source>
        <dbReference type="ARBA" id="ARBA00022801"/>
    </source>
</evidence>
<reference evidence="12 13" key="1">
    <citation type="journal article" date="2007" name="Science">
        <title>The Chlamydomonas genome reveals the evolution of key animal and plant functions.</title>
        <authorList>
            <person name="Merchant S.S."/>
            <person name="Prochnik S.E."/>
            <person name="Vallon O."/>
            <person name="Harris E.H."/>
            <person name="Karpowicz S.J."/>
            <person name="Witman G.B."/>
            <person name="Terry A."/>
            <person name="Salamov A."/>
            <person name="Fritz-Laylin L.K."/>
            <person name="Marechal-Drouard L."/>
            <person name="Marshall W.F."/>
            <person name="Qu L.H."/>
            <person name="Nelson D.R."/>
            <person name="Sanderfoot A.A."/>
            <person name="Spalding M.H."/>
            <person name="Kapitonov V.V."/>
            <person name="Ren Q."/>
            <person name="Ferris P."/>
            <person name="Lindquist E."/>
            <person name="Shapiro H."/>
            <person name="Lucas S.M."/>
            <person name="Grimwood J."/>
            <person name="Schmutz J."/>
            <person name="Cardol P."/>
            <person name="Cerutti H."/>
            <person name="Chanfreau G."/>
            <person name="Chen C.L."/>
            <person name="Cognat V."/>
            <person name="Croft M.T."/>
            <person name="Dent R."/>
            <person name="Dutcher S."/>
            <person name="Fernandez E."/>
            <person name="Fukuzawa H."/>
            <person name="Gonzalez-Ballester D."/>
            <person name="Gonzalez-Halphen D."/>
            <person name="Hallmann A."/>
            <person name="Hanikenne M."/>
            <person name="Hippler M."/>
            <person name="Inwood W."/>
            <person name="Jabbari K."/>
            <person name="Kalanon M."/>
            <person name="Kuras R."/>
            <person name="Lefebvre P.A."/>
            <person name="Lemaire S.D."/>
            <person name="Lobanov A.V."/>
            <person name="Lohr M."/>
            <person name="Manuell A."/>
            <person name="Meier I."/>
            <person name="Mets L."/>
            <person name="Mittag M."/>
            <person name="Mittelmeier T."/>
            <person name="Moroney J.V."/>
            <person name="Moseley J."/>
            <person name="Napoli C."/>
            <person name="Nedelcu A.M."/>
            <person name="Niyogi K."/>
            <person name="Novoselov S.V."/>
            <person name="Paulsen I.T."/>
            <person name="Pazour G."/>
            <person name="Purton S."/>
            <person name="Ral J.P."/>
            <person name="Riano-Pachon D.M."/>
            <person name="Riekhof W."/>
            <person name="Rymarquis L."/>
            <person name="Schroda M."/>
            <person name="Stern D."/>
            <person name="Umen J."/>
            <person name="Willows R."/>
            <person name="Wilson N."/>
            <person name="Zimmer S.L."/>
            <person name="Allmer J."/>
            <person name="Balk J."/>
            <person name="Bisova K."/>
            <person name="Chen C.J."/>
            <person name="Elias M."/>
            <person name="Gendler K."/>
            <person name="Hauser C."/>
            <person name="Lamb M.R."/>
            <person name="Ledford H."/>
            <person name="Long J.C."/>
            <person name="Minagawa J."/>
            <person name="Page M.D."/>
            <person name="Pan J."/>
            <person name="Pootakham W."/>
            <person name="Roje S."/>
            <person name="Rose A."/>
            <person name="Stahlberg E."/>
            <person name="Terauchi A.M."/>
            <person name="Yang P."/>
            <person name="Ball S."/>
            <person name="Bowler C."/>
            <person name="Dieckmann C.L."/>
            <person name="Gladyshev V.N."/>
            <person name="Green P."/>
            <person name="Jorgensen R."/>
            <person name="Mayfield S."/>
            <person name="Mueller-Roeber B."/>
            <person name="Rajamani S."/>
            <person name="Sayre R.T."/>
            <person name="Brokstein P."/>
            <person name="Dubchak I."/>
            <person name="Goodstein D."/>
            <person name="Hornick L."/>
            <person name="Huang Y.W."/>
            <person name="Jhaveri J."/>
            <person name="Luo Y."/>
            <person name="Martinez D."/>
            <person name="Ngau W.C."/>
            <person name="Otillar B."/>
            <person name="Poliakov A."/>
            <person name="Porter A."/>
            <person name="Szajkowski L."/>
            <person name="Werner G."/>
            <person name="Zhou K."/>
            <person name="Grigoriev I.V."/>
            <person name="Rokhsar D.S."/>
            <person name="Grossman A.R."/>
        </authorList>
    </citation>
    <scope>NUCLEOTIDE SEQUENCE [LARGE SCALE GENOMIC DNA]</scope>
    <source>
        <strain evidence="13">CC-503</strain>
    </source>
</reference>
<dbReference type="ExpressionAtlas" id="A0A2K3D3L3">
    <property type="expression patterns" value="baseline and differential"/>
</dbReference>
<evidence type="ECO:0000259" key="10">
    <source>
        <dbReference type="Pfam" id="PF03639"/>
    </source>
</evidence>
<accession>A0A2K3D3L3</accession>
<dbReference type="GO" id="GO:0000272">
    <property type="term" value="P:polysaccharide catabolic process"/>
    <property type="evidence" value="ECO:0007669"/>
    <property type="project" value="UniProtKB-KW"/>
</dbReference>
<dbReference type="GO" id="GO:0052861">
    <property type="term" value="F:endo-1,3(4)-beta-glucanase activity"/>
    <property type="evidence" value="ECO:0007669"/>
    <property type="project" value="InterPro"/>
</dbReference>
<feature type="compositionally biased region" description="Pro residues" evidence="9">
    <location>
        <begin position="3420"/>
        <end position="3734"/>
    </location>
</feature>
<evidence type="ECO:0000256" key="7">
    <source>
        <dbReference type="ARBA" id="ARBA00023316"/>
    </source>
</evidence>
<evidence type="ECO:0000256" key="3">
    <source>
        <dbReference type="ARBA" id="ARBA00012780"/>
    </source>
</evidence>
<dbReference type="PANTHER" id="PTHR31983">
    <property type="entry name" value="ENDO-1,3(4)-BETA-GLUCANASE 1"/>
    <property type="match status" value="1"/>
</dbReference>
<gene>
    <name evidence="12" type="ORF">CHLRE_12g513400v5</name>
</gene>
<organism evidence="12 13">
    <name type="scientific">Chlamydomonas reinhardtii</name>
    <name type="common">Chlamydomonas smithii</name>
    <dbReference type="NCBI Taxonomy" id="3055"/>
    <lineage>
        <taxon>Eukaryota</taxon>
        <taxon>Viridiplantae</taxon>
        <taxon>Chlorophyta</taxon>
        <taxon>core chlorophytes</taxon>
        <taxon>Chlorophyceae</taxon>
        <taxon>CS clade</taxon>
        <taxon>Chlamydomonadales</taxon>
        <taxon>Chlamydomonadaceae</taxon>
        <taxon>Chlamydomonas</taxon>
    </lineage>
</organism>
<feature type="domain" description="Glycosyl hydrolase family 81 N-terminal" evidence="10">
    <location>
        <begin position="26"/>
        <end position="329"/>
    </location>
</feature>
<evidence type="ECO:0000256" key="2">
    <source>
        <dbReference type="ARBA" id="ARBA00010730"/>
    </source>
</evidence>
<evidence type="ECO:0000313" key="12">
    <source>
        <dbReference type="EMBL" id="PNW75120.1"/>
    </source>
</evidence>
<dbReference type="Gramene" id="PNW75120">
    <property type="protein sequence ID" value="PNW75120"/>
    <property type="gene ID" value="CHLRE_12g513400v5"/>
</dbReference>
<evidence type="ECO:0000256" key="6">
    <source>
        <dbReference type="ARBA" id="ARBA00023295"/>
    </source>
</evidence>
<dbReference type="InterPro" id="IPR040720">
    <property type="entry name" value="GH81_C"/>
</dbReference>
<comment type="similarity">
    <text evidence="2">Belongs to the glycosyl hydrolase 81 family.</text>
</comment>
<dbReference type="EC" id="3.2.1.39" evidence="3"/>
<name>A0A2K3D3L3_CHLRE</name>
<proteinExistence type="inferred from homology"/>
<dbReference type="PANTHER" id="PTHR31983:SF0">
    <property type="entry name" value="GLUCAN ENDO-1,3-BETA-D-GLUCOSIDASE 2"/>
    <property type="match status" value="1"/>
</dbReference>